<gene>
    <name evidence="4" type="ORF">GCM10022384_42890</name>
</gene>
<feature type="region of interest" description="Disordered" evidence="2">
    <location>
        <begin position="231"/>
        <end position="254"/>
    </location>
</feature>
<keyword evidence="1" id="KW-0547">Nucleotide-binding</keyword>
<evidence type="ECO:0000259" key="3">
    <source>
        <dbReference type="PROSITE" id="PS50975"/>
    </source>
</evidence>
<evidence type="ECO:0000313" key="5">
    <source>
        <dbReference type="Proteomes" id="UP001500034"/>
    </source>
</evidence>
<feature type="compositionally biased region" description="Basic and acidic residues" evidence="2">
    <location>
        <begin position="442"/>
        <end position="453"/>
    </location>
</feature>
<dbReference type="Gene3D" id="3.30.470.20">
    <property type="entry name" value="ATP-grasp fold, B domain"/>
    <property type="match status" value="1"/>
</dbReference>
<feature type="region of interest" description="Disordered" evidence="2">
    <location>
        <begin position="400"/>
        <end position="487"/>
    </location>
</feature>
<keyword evidence="5" id="KW-1185">Reference proteome</keyword>
<evidence type="ECO:0000256" key="2">
    <source>
        <dbReference type="SAM" id="MobiDB-lite"/>
    </source>
</evidence>
<sequence length="487" mass="52979">MSLFDTRVPAVLLRIDRNPFHHGTLGAVRSLGRAGTDVHVVADCAESPVRFSRYVSRLHTPPPPGASPADIAVVLRRVAARIARPAVLIPMDDASAVAVGRMRGELAPVFLLPDLPFGLPERVADKGELAGVCASLDIPHPETLVPDSPAEAARAARRLGLPVVAKWSRPWLVPPGSGLRSTVLVRSAVDAGELHLRAEEAGSRLLLQAFLPPGPDRDWFFHGYADRSGTVRTGGAGRKTRARPRGAGLTAAGRWTPNPPVRALAERIVEELGYRGIFDLDFRRCGTTGRYHLLDFNPRPGAQFRLFTDTAGLDVVRALHLDLTDRPLPEGAPRPGRTFVVENYAPLSALRPAPHGRELAWHAQDDRAPGRALWALWGRHVTNRLLHRLRHRLLRLQGFQSTHGTHGTHSTRFPRRRTDRPGAGQPAPARVVRQATAPATDRAGRPDRSHGADRSAPSAPSDRSDPSGRSGRPERSGRPDDERAGSH</sequence>
<feature type="compositionally biased region" description="Low complexity" evidence="2">
    <location>
        <begin position="401"/>
        <end position="411"/>
    </location>
</feature>
<protein>
    <recommendedName>
        <fullName evidence="3">ATP-grasp domain-containing protein</fullName>
    </recommendedName>
</protein>
<dbReference type="EMBL" id="BAABCQ010000087">
    <property type="protein sequence ID" value="GAA3990361.1"/>
    <property type="molecule type" value="Genomic_DNA"/>
</dbReference>
<dbReference type="InterPro" id="IPR011761">
    <property type="entry name" value="ATP-grasp"/>
</dbReference>
<evidence type="ECO:0000313" key="4">
    <source>
        <dbReference type="EMBL" id="GAA3990361.1"/>
    </source>
</evidence>
<dbReference type="SUPFAM" id="SSF56059">
    <property type="entry name" value="Glutathione synthetase ATP-binding domain-like"/>
    <property type="match status" value="1"/>
</dbReference>
<accession>A0ABP7QZL8</accession>
<evidence type="ECO:0000256" key="1">
    <source>
        <dbReference type="PROSITE-ProRule" id="PRU00409"/>
    </source>
</evidence>
<organism evidence="4 5">
    <name type="scientific">Streptomyces marokkonensis</name>
    <dbReference type="NCBI Taxonomy" id="324855"/>
    <lineage>
        <taxon>Bacteria</taxon>
        <taxon>Bacillati</taxon>
        <taxon>Actinomycetota</taxon>
        <taxon>Actinomycetes</taxon>
        <taxon>Kitasatosporales</taxon>
        <taxon>Streptomycetaceae</taxon>
        <taxon>Streptomyces</taxon>
    </lineage>
</organism>
<dbReference type="PROSITE" id="PS50975">
    <property type="entry name" value="ATP_GRASP"/>
    <property type="match status" value="1"/>
</dbReference>
<proteinExistence type="predicted"/>
<dbReference type="RefSeq" id="WP_345594484.1">
    <property type="nucleotide sequence ID" value="NZ_BAABCQ010000087.1"/>
</dbReference>
<feature type="compositionally biased region" description="Basic and acidic residues" evidence="2">
    <location>
        <begin position="462"/>
        <end position="487"/>
    </location>
</feature>
<reference evidence="5" key="1">
    <citation type="journal article" date="2019" name="Int. J. Syst. Evol. Microbiol.">
        <title>The Global Catalogue of Microorganisms (GCM) 10K type strain sequencing project: providing services to taxonomists for standard genome sequencing and annotation.</title>
        <authorList>
            <consortium name="The Broad Institute Genomics Platform"/>
            <consortium name="The Broad Institute Genome Sequencing Center for Infectious Disease"/>
            <person name="Wu L."/>
            <person name="Ma J."/>
        </authorList>
    </citation>
    <scope>NUCLEOTIDE SEQUENCE [LARGE SCALE GENOMIC DNA]</scope>
    <source>
        <strain evidence="5">JCM 17027</strain>
    </source>
</reference>
<keyword evidence="1" id="KW-0067">ATP-binding</keyword>
<comment type="caution">
    <text evidence="4">The sequence shown here is derived from an EMBL/GenBank/DDBJ whole genome shotgun (WGS) entry which is preliminary data.</text>
</comment>
<name>A0ABP7QZL8_9ACTN</name>
<feature type="domain" description="ATP-grasp" evidence="3">
    <location>
        <begin position="130"/>
        <end position="324"/>
    </location>
</feature>
<dbReference type="Proteomes" id="UP001500034">
    <property type="component" value="Unassembled WGS sequence"/>
</dbReference>